<comment type="catalytic activity">
    <reaction evidence="2">
        <text>dihydroxyacetone phosphate = methylglyoxal + phosphate</text>
        <dbReference type="Rhea" id="RHEA:17937"/>
        <dbReference type="ChEBI" id="CHEBI:17158"/>
        <dbReference type="ChEBI" id="CHEBI:43474"/>
        <dbReference type="ChEBI" id="CHEBI:57642"/>
        <dbReference type="EC" id="4.2.3.3"/>
    </reaction>
</comment>
<keyword evidence="2" id="KW-0456">Lyase</keyword>
<dbReference type="HAMAP" id="MF_00549">
    <property type="entry name" value="Methylglyoxal_synth"/>
    <property type="match status" value="1"/>
</dbReference>
<dbReference type="OrthoDB" id="9787147at2"/>
<evidence type="ECO:0000256" key="3">
    <source>
        <dbReference type="PIRSR" id="PIRSR006614-1"/>
    </source>
</evidence>
<comment type="function">
    <text evidence="2">Catalyzes the formation of methylglyoxal from dihydroxyacetone phosphate.</text>
</comment>
<evidence type="ECO:0000313" key="6">
    <source>
        <dbReference type="Proteomes" id="UP000245489"/>
    </source>
</evidence>
<name>A0A316EUI2_9BACT</name>
<dbReference type="AlphaFoldDB" id="A0A316EUI2"/>
<comment type="similarity">
    <text evidence="1 2">Belongs to the methylglyoxal synthase family.</text>
</comment>
<dbReference type="InterPro" id="IPR004363">
    <property type="entry name" value="Methylgl_synth"/>
</dbReference>
<dbReference type="PROSITE" id="PS51855">
    <property type="entry name" value="MGS"/>
    <property type="match status" value="1"/>
</dbReference>
<dbReference type="SUPFAM" id="SSF52335">
    <property type="entry name" value="Methylglyoxal synthase-like"/>
    <property type="match status" value="1"/>
</dbReference>
<gene>
    <name evidence="2" type="primary">mgsA</name>
    <name evidence="5" type="ORF">LV89_02084</name>
</gene>
<accession>A0A316EUI2</accession>
<dbReference type="Gene3D" id="3.40.50.1380">
    <property type="entry name" value="Methylglyoxal synthase-like domain"/>
    <property type="match status" value="1"/>
</dbReference>
<comment type="caution">
    <text evidence="5">The sequence shown here is derived from an EMBL/GenBank/DDBJ whole genome shotgun (WGS) entry which is preliminary data.</text>
</comment>
<proteinExistence type="inferred from homology"/>
<evidence type="ECO:0000256" key="1">
    <source>
        <dbReference type="ARBA" id="ARBA00006287"/>
    </source>
</evidence>
<feature type="binding site" evidence="2">
    <location>
        <begin position="68"/>
        <end position="69"/>
    </location>
    <ligand>
        <name>substrate</name>
    </ligand>
</feature>
<organism evidence="5 6">
    <name type="scientific">Arcicella aurantiaca</name>
    <dbReference type="NCBI Taxonomy" id="591202"/>
    <lineage>
        <taxon>Bacteria</taxon>
        <taxon>Pseudomonadati</taxon>
        <taxon>Bacteroidota</taxon>
        <taxon>Cytophagia</taxon>
        <taxon>Cytophagales</taxon>
        <taxon>Flectobacillaceae</taxon>
        <taxon>Arcicella</taxon>
    </lineage>
</organism>
<feature type="binding site" evidence="2">
    <location>
        <position position="22"/>
    </location>
    <ligand>
        <name>substrate</name>
    </ligand>
</feature>
<dbReference type="GO" id="GO:0019242">
    <property type="term" value="P:methylglyoxal biosynthetic process"/>
    <property type="evidence" value="ECO:0007669"/>
    <property type="project" value="UniProtKB-UniRule"/>
</dbReference>
<evidence type="ECO:0000313" key="5">
    <source>
        <dbReference type="EMBL" id="PWK26878.1"/>
    </source>
</evidence>
<dbReference type="NCBIfam" id="NF003559">
    <property type="entry name" value="PRK05234.1"/>
    <property type="match status" value="1"/>
</dbReference>
<dbReference type="NCBIfam" id="TIGR00160">
    <property type="entry name" value="MGSA"/>
    <property type="match status" value="1"/>
</dbReference>
<dbReference type="InterPro" id="IPR036914">
    <property type="entry name" value="MGS-like_dom_sf"/>
</dbReference>
<dbReference type="EC" id="4.2.3.3" evidence="2"/>
<dbReference type="InterPro" id="IPR018148">
    <property type="entry name" value="Methylglyoxal_synth_AS"/>
</dbReference>
<evidence type="ECO:0000259" key="4">
    <source>
        <dbReference type="PROSITE" id="PS51855"/>
    </source>
</evidence>
<dbReference type="PIRSF" id="PIRSF006614">
    <property type="entry name" value="Methylglyox_syn"/>
    <property type="match status" value="1"/>
</dbReference>
<feature type="active site" description="Proton donor/acceptor" evidence="2 3">
    <location>
        <position position="74"/>
    </location>
</feature>
<dbReference type="SMART" id="SM00851">
    <property type="entry name" value="MGS"/>
    <property type="match status" value="1"/>
</dbReference>
<dbReference type="GO" id="GO:0005829">
    <property type="term" value="C:cytosol"/>
    <property type="evidence" value="ECO:0007669"/>
    <property type="project" value="TreeGrafter"/>
</dbReference>
<sequence length="156" mass="17706">MSENKNIIRKLDARKRIALVAHDNKKDDLIDWAIYNKTVLSKHQLFATGTTGRLLEESLDVHVTKFLSGPLGGDQQIGALIAEGKIDILFFFWDPMEAQPHDPDIKALLRLGVVWNIPMACDRATADFLLTSSLMHSEYETIIPDYKSYLKRNIPL</sequence>
<dbReference type="RefSeq" id="WP_109742829.1">
    <property type="nucleotide sequence ID" value="NZ_QGGO01000009.1"/>
</dbReference>
<dbReference type="CDD" id="cd01422">
    <property type="entry name" value="MGS"/>
    <property type="match status" value="1"/>
</dbReference>
<dbReference type="Pfam" id="PF02142">
    <property type="entry name" value="MGS"/>
    <property type="match status" value="1"/>
</dbReference>
<dbReference type="PROSITE" id="PS01335">
    <property type="entry name" value="METHYLGLYOXAL_SYNTH"/>
    <property type="match status" value="1"/>
</dbReference>
<keyword evidence="6" id="KW-1185">Reference proteome</keyword>
<feature type="domain" description="MGS-like" evidence="4">
    <location>
        <begin position="9"/>
        <end position="156"/>
    </location>
</feature>
<feature type="binding site" evidence="2">
    <location>
        <position position="101"/>
    </location>
    <ligand>
        <name>substrate</name>
    </ligand>
</feature>
<reference evidence="5 6" key="1">
    <citation type="submission" date="2018-05" db="EMBL/GenBank/DDBJ databases">
        <title>Genomic Encyclopedia of Archaeal and Bacterial Type Strains, Phase II (KMG-II): from individual species to whole genera.</title>
        <authorList>
            <person name="Goeker M."/>
        </authorList>
    </citation>
    <scope>NUCLEOTIDE SEQUENCE [LARGE SCALE GENOMIC DNA]</scope>
    <source>
        <strain evidence="5 6">DSM 22214</strain>
    </source>
</reference>
<dbReference type="PANTHER" id="PTHR30492">
    <property type="entry name" value="METHYLGLYOXAL SYNTHASE"/>
    <property type="match status" value="1"/>
</dbReference>
<feature type="binding site" evidence="2">
    <location>
        <position position="26"/>
    </location>
    <ligand>
        <name>substrate</name>
    </ligand>
</feature>
<dbReference type="GO" id="GO:0008929">
    <property type="term" value="F:methylglyoxal synthase activity"/>
    <property type="evidence" value="ECO:0007669"/>
    <property type="project" value="UniProtKB-UniRule"/>
</dbReference>
<dbReference type="Proteomes" id="UP000245489">
    <property type="component" value="Unassembled WGS sequence"/>
</dbReference>
<protein>
    <recommendedName>
        <fullName evidence="2">Methylglyoxal synthase</fullName>
        <shortName evidence="2">MGS</shortName>
        <ecNumber evidence="2">4.2.3.3</ecNumber>
    </recommendedName>
</protein>
<dbReference type="PANTHER" id="PTHR30492:SF0">
    <property type="entry name" value="METHYLGLYOXAL SYNTHASE"/>
    <property type="match status" value="1"/>
</dbReference>
<dbReference type="EMBL" id="QGGO01000009">
    <property type="protein sequence ID" value="PWK26878.1"/>
    <property type="molecule type" value="Genomic_DNA"/>
</dbReference>
<feature type="binding site" evidence="2">
    <location>
        <begin position="48"/>
        <end position="51"/>
    </location>
    <ligand>
        <name>substrate</name>
    </ligand>
</feature>
<evidence type="ECO:0000256" key="2">
    <source>
        <dbReference type="HAMAP-Rule" id="MF_00549"/>
    </source>
</evidence>
<dbReference type="InterPro" id="IPR011607">
    <property type="entry name" value="MGS-like_dom"/>
</dbReference>